<keyword evidence="3" id="KW-1185">Reference proteome</keyword>
<feature type="region of interest" description="Disordered" evidence="1">
    <location>
        <begin position="1"/>
        <end position="29"/>
    </location>
</feature>
<name>A0ABU6QUR6_9FABA</name>
<comment type="caution">
    <text evidence="2">The sequence shown here is derived from an EMBL/GenBank/DDBJ whole genome shotgun (WGS) entry which is preliminary data.</text>
</comment>
<evidence type="ECO:0000313" key="2">
    <source>
        <dbReference type="EMBL" id="MED6115372.1"/>
    </source>
</evidence>
<dbReference type="Proteomes" id="UP001341840">
    <property type="component" value="Unassembled WGS sequence"/>
</dbReference>
<feature type="region of interest" description="Disordered" evidence="1">
    <location>
        <begin position="56"/>
        <end position="87"/>
    </location>
</feature>
<protein>
    <submittedName>
        <fullName evidence="2">Uncharacterized protein</fullName>
    </submittedName>
</protein>
<accession>A0ABU6QUR6</accession>
<reference evidence="2 3" key="1">
    <citation type="journal article" date="2023" name="Plants (Basel)">
        <title>Bridging the Gap: Combining Genomics and Transcriptomics Approaches to Understand Stylosanthes scabra, an Orphan Legume from the Brazilian Caatinga.</title>
        <authorList>
            <person name="Ferreira-Neto J.R.C."/>
            <person name="da Silva M.D."/>
            <person name="Binneck E."/>
            <person name="de Melo N.F."/>
            <person name="da Silva R.H."/>
            <person name="de Melo A.L.T.M."/>
            <person name="Pandolfi V."/>
            <person name="Bustamante F.O."/>
            <person name="Brasileiro-Vidal A.C."/>
            <person name="Benko-Iseppon A.M."/>
        </authorList>
    </citation>
    <scope>NUCLEOTIDE SEQUENCE [LARGE SCALE GENOMIC DNA]</scope>
    <source>
        <tissue evidence="2">Leaves</tissue>
    </source>
</reference>
<evidence type="ECO:0000256" key="1">
    <source>
        <dbReference type="SAM" id="MobiDB-lite"/>
    </source>
</evidence>
<dbReference type="EMBL" id="JASCZI010001699">
    <property type="protein sequence ID" value="MED6115372.1"/>
    <property type="molecule type" value="Genomic_DNA"/>
</dbReference>
<proteinExistence type="predicted"/>
<sequence length="87" mass="9548">MFGPSLKLSPNVTLKKASKENQAPMGKHRSHLDHVFDMARHGPNVTSTKAWEAHKLPKLSSHSSKVTFGPSSRLGPNVTHLLKAQDL</sequence>
<gene>
    <name evidence="2" type="ORF">PIB30_089811</name>
</gene>
<organism evidence="2 3">
    <name type="scientific">Stylosanthes scabra</name>
    <dbReference type="NCBI Taxonomy" id="79078"/>
    <lineage>
        <taxon>Eukaryota</taxon>
        <taxon>Viridiplantae</taxon>
        <taxon>Streptophyta</taxon>
        <taxon>Embryophyta</taxon>
        <taxon>Tracheophyta</taxon>
        <taxon>Spermatophyta</taxon>
        <taxon>Magnoliopsida</taxon>
        <taxon>eudicotyledons</taxon>
        <taxon>Gunneridae</taxon>
        <taxon>Pentapetalae</taxon>
        <taxon>rosids</taxon>
        <taxon>fabids</taxon>
        <taxon>Fabales</taxon>
        <taxon>Fabaceae</taxon>
        <taxon>Papilionoideae</taxon>
        <taxon>50 kb inversion clade</taxon>
        <taxon>dalbergioids sensu lato</taxon>
        <taxon>Dalbergieae</taxon>
        <taxon>Pterocarpus clade</taxon>
        <taxon>Stylosanthes</taxon>
    </lineage>
</organism>
<evidence type="ECO:0000313" key="3">
    <source>
        <dbReference type="Proteomes" id="UP001341840"/>
    </source>
</evidence>